<keyword evidence="2" id="KW-0812">Transmembrane</keyword>
<dbReference type="OrthoDB" id="5809458at2759"/>
<comment type="similarity">
    <text evidence="1">Belongs to the FAX family.</text>
</comment>
<sequence>MKMDNVMSSLNPGAVIGGFVLVMAFLALGILHRRNRKSNESKSLPYPKDVVILHQGSRAPYAPSLSPFAVKLETYLRVAKIPYQNVYDKKPGSKGKIPWIEYNGVSVPDTEFCMQFLRQKRSTDINEELTPEQQATARAFQKMVDEHTYWIMILFRWIYDETKEVINLAKWRRTYITIVTYMARMQTHYQGLGRHTQKEVEAILDGDFKALSQYLGDKQYFFGDSPTEVDCALFGQLSQLLWHLPHTIVPTLLQEKYPNLVDYCERIQTNYWPDWSSCITHGDRQSDRDQKCG</sequence>
<keyword evidence="2" id="KW-0472">Membrane</keyword>
<dbReference type="InterPro" id="IPR012336">
    <property type="entry name" value="Thioredoxin-like_fold"/>
</dbReference>
<feature type="transmembrane region" description="Helical" evidence="2">
    <location>
        <begin position="12"/>
        <end position="31"/>
    </location>
</feature>
<dbReference type="SUPFAM" id="SSF47616">
    <property type="entry name" value="GST C-terminal domain-like"/>
    <property type="match status" value="1"/>
</dbReference>
<comment type="caution">
    <text evidence="4">The sequence shown here is derived from an EMBL/GenBank/DDBJ whole genome shotgun (WGS) entry which is preliminary data.</text>
</comment>
<dbReference type="PROSITE" id="PS50405">
    <property type="entry name" value="GST_CTER"/>
    <property type="match status" value="1"/>
</dbReference>
<evidence type="ECO:0000313" key="4">
    <source>
        <dbReference type="EMBL" id="OWF53863.1"/>
    </source>
</evidence>
<dbReference type="SFLD" id="SFLDG01180">
    <property type="entry name" value="SUF1"/>
    <property type="match status" value="1"/>
</dbReference>
<dbReference type="Proteomes" id="UP000242188">
    <property type="component" value="Unassembled WGS sequence"/>
</dbReference>
<evidence type="ECO:0000313" key="5">
    <source>
        <dbReference type="Proteomes" id="UP000242188"/>
    </source>
</evidence>
<dbReference type="InterPro" id="IPR026928">
    <property type="entry name" value="FAX/IsoI-like"/>
</dbReference>
<keyword evidence="5" id="KW-1185">Reference proteome</keyword>
<dbReference type="Gene3D" id="1.20.1050.10">
    <property type="match status" value="1"/>
</dbReference>
<evidence type="ECO:0000256" key="2">
    <source>
        <dbReference type="SAM" id="Phobius"/>
    </source>
</evidence>
<proteinExistence type="inferred from homology"/>
<dbReference type="InterPro" id="IPR033468">
    <property type="entry name" value="Metaxin_GST"/>
</dbReference>
<dbReference type="InterPro" id="IPR036249">
    <property type="entry name" value="Thioredoxin-like_sf"/>
</dbReference>
<dbReference type="Pfam" id="PF17171">
    <property type="entry name" value="GST_C_6"/>
    <property type="match status" value="1"/>
</dbReference>
<dbReference type="Pfam" id="PF17172">
    <property type="entry name" value="GST_N_4"/>
    <property type="match status" value="1"/>
</dbReference>
<keyword evidence="2" id="KW-1133">Transmembrane helix</keyword>
<dbReference type="InterPro" id="IPR036282">
    <property type="entry name" value="Glutathione-S-Trfase_C_sf"/>
</dbReference>
<dbReference type="SFLD" id="SFLDG01200">
    <property type="entry name" value="SUF1.1"/>
    <property type="match status" value="1"/>
</dbReference>
<name>A0A210QYK6_MIZYE</name>
<protein>
    <submittedName>
        <fullName evidence="4">Failed axon connections-like</fullName>
    </submittedName>
</protein>
<dbReference type="PANTHER" id="PTHR12289">
    <property type="entry name" value="METAXIN RELATED"/>
    <property type="match status" value="1"/>
</dbReference>
<evidence type="ECO:0000256" key="1">
    <source>
        <dbReference type="ARBA" id="ARBA00006475"/>
    </source>
</evidence>
<gene>
    <name evidence="4" type="ORF">KP79_PYT24057</name>
</gene>
<dbReference type="InterPro" id="IPR010987">
    <property type="entry name" value="Glutathione-S-Trfase_C-like"/>
</dbReference>
<feature type="domain" description="GST C-terminal" evidence="3">
    <location>
        <begin position="130"/>
        <end position="290"/>
    </location>
</feature>
<dbReference type="InterPro" id="IPR050931">
    <property type="entry name" value="Mito_Protein_Transport_Metaxin"/>
</dbReference>
<organism evidence="4 5">
    <name type="scientific">Mizuhopecten yessoensis</name>
    <name type="common">Japanese scallop</name>
    <name type="synonym">Patinopecten yessoensis</name>
    <dbReference type="NCBI Taxonomy" id="6573"/>
    <lineage>
        <taxon>Eukaryota</taxon>
        <taxon>Metazoa</taxon>
        <taxon>Spiralia</taxon>
        <taxon>Lophotrochozoa</taxon>
        <taxon>Mollusca</taxon>
        <taxon>Bivalvia</taxon>
        <taxon>Autobranchia</taxon>
        <taxon>Pteriomorphia</taxon>
        <taxon>Pectinida</taxon>
        <taxon>Pectinoidea</taxon>
        <taxon>Pectinidae</taxon>
        <taxon>Mizuhopecten</taxon>
    </lineage>
</organism>
<dbReference type="SUPFAM" id="SSF52833">
    <property type="entry name" value="Thioredoxin-like"/>
    <property type="match status" value="1"/>
</dbReference>
<dbReference type="InterPro" id="IPR040079">
    <property type="entry name" value="Glutathione_S-Trfase"/>
</dbReference>
<dbReference type="GO" id="GO:0005737">
    <property type="term" value="C:cytoplasm"/>
    <property type="evidence" value="ECO:0007669"/>
    <property type="project" value="TreeGrafter"/>
</dbReference>
<dbReference type="PANTHER" id="PTHR12289:SF41">
    <property type="entry name" value="FAILED AXON CONNECTIONS-RELATED"/>
    <property type="match status" value="1"/>
</dbReference>
<dbReference type="SFLD" id="SFLDS00019">
    <property type="entry name" value="Glutathione_Transferase_(cytos"/>
    <property type="match status" value="1"/>
</dbReference>
<accession>A0A210QYK6</accession>
<dbReference type="EMBL" id="NEDP02001201">
    <property type="protein sequence ID" value="OWF53863.1"/>
    <property type="molecule type" value="Genomic_DNA"/>
</dbReference>
<reference evidence="4 5" key="1">
    <citation type="journal article" date="2017" name="Nat. Ecol. Evol.">
        <title>Scallop genome provides insights into evolution of bilaterian karyotype and development.</title>
        <authorList>
            <person name="Wang S."/>
            <person name="Zhang J."/>
            <person name="Jiao W."/>
            <person name="Li J."/>
            <person name="Xun X."/>
            <person name="Sun Y."/>
            <person name="Guo X."/>
            <person name="Huan P."/>
            <person name="Dong B."/>
            <person name="Zhang L."/>
            <person name="Hu X."/>
            <person name="Sun X."/>
            <person name="Wang J."/>
            <person name="Zhao C."/>
            <person name="Wang Y."/>
            <person name="Wang D."/>
            <person name="Huang X."/>
            <person name="Wang R."/>
            <person name="Lv J."/>
            <person name="Li Y."/>
            <person name="Zhang Z."/>
            <person name="Liu B."/>
            <person name="Lu W."/>
            <person name="Hui Y."/>
            <person name="Liang J."/>
            <person name="Zhou Z."/>
            <person name="Hou R."/>
            <person name="Li X."/>
            <person name="Liu Y."/>
            <person name="Li H."/>
            <person name="Ning X."/>
            <person name="Lin Y."/>
            <person name="Zhao L."/>
            <person name="Xing Q."/>
            <person name="Dou J."/>
            <person name="Li Y."/>
            <person name="Mao J."/>
            <person name="Guo H."/>
            <person name="Dou H."/>
            <person name="Li T."/>
            <person name="Mu C."/>
            <person name="Jiang W."/>
            <person name="Fu Q."/>
            <person name="Fu X."/>
            <person name="Miao Y."/>
            <person name="Liu J."/>
            <person name="Yu Q."/>
            <person name="Li R."/>
            <person name="Liao H."/>
            <person name="Li X."/>
            <person name="Kong Y."/>
            <person name="Jiang Z."/>
            <person name="Chourrout D."/>
            <person name="Li R."/>
            <person name="Bao Z."/>
        </authorList>
    </citation>
    <scope>NUCLEOTIDE SEQUENCE [LARGE SCALE GENOMIC DNA]</scope>
    <source>
        <strain evidence="4 5">PY_sf001</strain>
    </source>
</reference>
<dbReference type="AlphaFoldDB" id="A0A210QYK6"/>
<dbReference type="CDD" id="cd03193">
    <property type="entry name" value="GST_C_Metaxin"/>
    <property type="match status" value="1"/>
</dbReference>
<evidence type="ECO:0000259" key="3">
    <source>
        <dbReference type="PROSITE" id="PS50405"/>
    </source>
</evidence>